<name>A0AA35VXC5_LACSI</name>
<proteinExistence type="predicted"/>
<dbReference type="Proteomes" id="UP001177003">
    <property type="component" value="Chromosome 1"/>
</dbReference>
<sequence>MKPQYETWPLRKITGVKVTGPIETDSFPNTKFKVARGSASQCSKFTLADLPCLNPKDSFPLYNMLLKNMEKYELVMSHLKLMIQSYIKEKGEMDVEVVVILQKKPSIVLKENPKDFEKMKLGKLYSGDWFVVYYAMERSRADFHKVCFYLSDKHLYNTTFLEFILEHVSKFRGNKKDDIKCFSDRVLWYIEVRQAIYAMILKVYEVYKRIQG</sequence>
<reference evidence="1" key="1">
    <citation type="submission" date="2023-04" db="EMBL/GenBank/DDBJ databases">
        <authorList>
            <person name="Vijverberg K."/>
            <person name="Xiong W."/>
            <person name="Schranz E."/>
        </authorList>
    </citation>
    <scope>NUCLEOTIDE SEQUENCE</scope>
</reference>
<accession>A0AA35VXC5</accession>
<evidence type="ECO:0000313" key="1">
    <source>
        <dbReference type="EMBL" id="CAI9268993.1"/>
    </source>
</evidence>
<evidence type="ECO:0000313" key="2">
    <source>
        <dbReference type="Proteomes" id="UP001177003"/>
    </source>
</evidence>
<keyword evidence="2" id="KW-1185">Reference proteome</keyword>
<organism evidence="1 2">
    <name type="scientific">Lactuca saligna</name>
    <name type="common">Willowleaf lettuce</name>
    <dbReference type="NCBI Taxonomy" id="75948"/>
    <lineage>
        <taxon>Eukaryota</taxon>
        <taxon>Viridiplantae</taxon>
        <taxon>Streptophyta</taxon>
        <taxon>Embryophyta</taxon>
        <taxon>Tracheophyta</taxon>
        <taxon>Spermatophyta</taxon>
        <taxon>Magnoliopsida</taxon>
        <taxon>eudicotyledons</taxon>
        <taxon>Gunneridae</taxon>
        <taxon>Pentapetalae</taxon>
        <taxon>asterids</taxon>
        <taxon>campanulids</taxon>
        <taxon>Asterales</taxon>
        <taxon>Asteraceae</taxon>
        <taxon>Cichorioideae</taxon>
        <taxon>Cichorieae</taxon>
        <taxon>Lactucinae</taxon>
        <taxon>Lactuca</taxon>
    </lineage>
</organism>
<protein>
    <submittedName>
        <fullName evidence="1">Uncharacterized protein</fullName>
    </submittedName>
</protein>
<dbReference type="EMBL" id="OX465077">
    <property type="protein sequence ID" value="CAI9268993.1"/>
    <property type="molecule type" value="Genomic_DNA"/>
</dbReference>
<dbReference type="AlphaFoldDB" id="A0AA35VXC5"/>
<gene>
    <name evidence="1" type="ORF">LSALG_LOCUS9387</name>
</gene>